<reference evidence="8 9" key="1">
    <citation type="submission" date="2019-03" db="EMBL/GenBank/DDBJ databases">
        <title>Genomics of glacier-inhabiting Cryobacterium strains.</title>
        <authorList>
            <person name="Liu Q."/>
            <person name="Xin Y.-H."/>
        </authorList>
    </citation>
    <scope>NUCLEOTIDE SEQUENCE [LARGE SCALE GENOMIC DNA]</scope>
    <source>
        <strain evidence="8 9">TMT2-16</strain>
    </source>
</reference>
<evidence type="ECO:0000256" key="6">
    <source>
        <dbReference type="ARBA" id="ARBA00049935"/>
    </source>
</evidence>
<dbReference type="EMBL" id="SOGO01000020">
    <property type="protein sequence ID" value="TFD03964.1"/>
    <property type="molecule type" value="Genomic_DNA"/>
</dbReference>
<sequence length="194" mass="21595">MTDALPVTFTAGDAGQWRIDRIIAVTGDGLPAAARLLIREGAAEDESWLSGSSATDAPGWTLRGTVSHQRYTTAAELAELTARSPALGRPGATVASFIPITKSKEWWELAQDERRQIFEETSHHIRRSMNSLPAVARRLHHSRDGGGPFDFLTWFEYAPESVADFDELLDELRSTEEWIFVEREVEVRLSLGSQ</sequence>
<comment type="cofactor">
    <cofactor evidence="6">
        <name>Fe-coproporphyrin III</name>
        <dbReference type="ChEBI" id="CHEBI:68438"/>
    </cofactor>
</comment>
<evidence type="ECO:0000256" key="7">
    <source>
        <dbReference type="ARBA" id="ARBA00050019"/>
    </source>
</evidence>
<organism evidence="8 9">
    <name type="scientific">Cryobacterium sandaracinum</name>
    <dbReference type="NCBI Taxonomy" id="1259247"/>
    <lineage>
        <taxon>Bacteria</taxon>
        <taxon>Bacillati</taxon>
        <taxon>Actinomycetota</taxon>
        <taxon>Actinomycetes</taxon>
        <taxon>Micrococcales</taxon>
        <taxon>Microbacteriaceae</taxon>
        <taxon>Cryobacterium</taxon>
    </lineage>
</organism>
<evidence type="ECO:0000256" key="3">
    <source>
        <dbReference type="ARBA" id="ARBA00023004"/>
    </source>
</evidence>
<name>A0ABY2JEI0_9MICO</name>
<protein>
    <recommendedName>
        <fullName evidence="7">hydrogen peroxide-dependent heme synthase</fullName>
        <ecNumber evidence="7">1.3.98.5</ecNumber>
    </recommendedName>
</protein>
<dbReference type="EC" id="1.3.98.5" evidence="7"/>
<evidence type="ECO:0000313" key="9">
    <source>
        <dbReference type="Proteomes" id="UP000297851"/>
    </source>
</evidence>
<keyword evidence="1" id="KW-0349">Heme</keyword>
<gene>
    <name evidence="8" type="ORF">E3T25_06355</name>
</gene>
<dbReference type="SUPFAM" id="SSF54909">
    <property type="entry name" value="Dimeric alpha+beta barrel"/>
    <property type="match status" value="1"/>
</dbReference>
<evidence type="ECO:0000256" key="4">
    <source>
        <dbReference type="ARBA" id="ARBA00023444"/>
    </source>
</evidence>
<comment type="pathway">
    <text evidence="4">Porphyrin-containing compound metabolism.</text>
</comment>
<evidence type="ECO:0000256" key="5">
    <source>
        <dbReference type="ARBA" id="ARBA00049896"/>
    </source>
</evidence>
<keyword evidence="9" id="KW-1185">Reference proteome</keyword>
<dbReference type="RefSeq" id="WP_104100427.1">
    <property type="nucleotide sequence ID" value="NZ_SOGO01000020.1"/>
</dbReference>
<dbReference type="Gene3D" id="3.30.70.3420">
    <property type="match status" value="1"/>
</dbReference>
<dbReference type="InterPro" id="IPR011008">
    <property type="entry name" value="Dimeric_a/b-barrel"/>
</dbReference>
<evidence type="ECO:0000256" key="1">
    <source>
        <dbReference type="ARBA" id="ARBA00022617"/>
    </source>
</evidence>
<evidence type="ECO:0000256" key="2">
    <source>
        <dbReference type="ARBA" id="ARBA00022723"/>
    </source>
</evidence>
<keyword evidence="2" id="KW-0479">Metal-binding</keyword>
<comment type="catalytic activity">
    <reaction evidence="5">
        <text>Fe-coproporphyrin III + 2 H2O2 + 2 H(+) = heme b + 2 CO2 + 4 H2O</text>
        <dbReference type="Rhea" id="RHEA:56516"/>
        <dbReference type="ChEBI" id="CHEBI:15377"/>
        <dbReference type="ChEBI" id="CHEBI:15378"/>
        <dbReference type="ChEBI" id="CHEBI:16240"/>
        <dbReference type="ChEBI" id="CHEBI:16526"/>
        <dbReference type="ChEBI" id="CHEBI:60344"/>
        <dbReference type="ChEBI" id="CHEBI:68438"/>
        <dbReference type="EC" id="1.3.98.5"/>
    </reaction>
    <physiologicalReaction direction="left-to-right" evidence="5">
        <dbReference type="Rhea" id="RHEA:56517"/>
    </physiologicalReaction>
</comment>
<proteinExistence type="predicted"/>
<dbReference type="Proteomes" id="UP000297851">
    <property type="component" value="Unassembled WGS sequence"/>
</dbReference>
<comment type="caution">
    <text evidence="8">The sequence shown here is derived from an EMBL/GenBank/DDBJ whole genome shotgun (WGS) entry which is preliminary data.</text>
</comment>
<keyword evidence="3" id="KW-0408">Iron</keyword>
<evidence type="ECO:0000313" key="8">
    <source>
        <dbReference type="EMBL" id="TFD03964.1"/>
    </source>
</evidence>
<dbReference type="Pfam" id="PF06778">
    <property type="entry name" value="Chlor_dismutase"/>
    <property type="match status" value="1"/>
</dbReference>
<dbReference type="InterPro" id="IPR010644">
    <property type="entry name" value="ChdC/CLD"/>
</dbReference>
<accession>A0ABY2JEI0</accession>